<keyword evidence="1" id="KW-0812">Transmembrane</keyword>
<sequence length="419" mass="48178">MNTIASIQDTVLTPFTRSIYQKAFLVIGLCILLGAFFYDAKTVSLMITGIATVYVIISFAFKPKLRQHIYKQDDSLHVVKSALMSRFDKRVLCCFILIAVVSDFYALADITMLMLGNVGYQICLSVLVYRLLYRQEEVILPLMEKYLLLENKQSNCLLMKRFDIYLVIHSVEVLELPAVYQADQNEVKERELEFVGTISLEKKPFEGDDAVTIIAELNQYLSTTTGHTMVKKSWRDGVKIFVLSLVGLYAYIFWLPSLFKFMFPVGRYQNKFGDIVTRTEGMSDFSVYFMMFIIFIMLALPCFSAIYNFYHDVRFSTFKAVCATSEGLWLLTPCTSGHYSRKISRSEIAYICYADIKVNEDDFLPPTRYIDQDIKLIGVDGNLISLNDCVWSCHFILDHLVKLGLPVRLVKDTYDLRYG</sequence>
<name>A0A3R9EBF0_9VIBR</name>
<feature type="transmembrane region" description="Helical" evidence="1">
    <location>
        <begin position="90"/>
        <end position="108"/>
    </location>
</feature>
<feature type="transmembrane region" description="Helical" evidence="1">
    <location>
        <begin position="44"/>
        <end position="61"/>
    </location>
</feature>
<feature type="transmembrane region" description="Helical" evidence="1">
    <location>
        <begin position="285"/>
        <end position="310"/>
    </location>
</feature>
<dbReference type="Proteomes" id="UP000269041">
    <property type="component" value="Unassembled WGS sequence"/>
</dbReference>
<comment type="caution">
    <text evidence="2">The sequence shown here is derived from an EMBL/GenBank/DDBJ whole genome shotgun (WGS) entry which is preliminary data.</text>
</comment>
<reference evidence="2 3" key="1">
    <citation type="submission" date="2018-12" db="EMBL/GenBank/DDBJ databases">
        <title>Genomic taxonomy of the Vibrionaceae family.</title>
        <authorList>
            <person name="Gomez-Gil B."/>
            <person name="Enciso-Ibarra K."/>
        </authorList>
    </citation>
    <scope>NUCLEOTIDE SEQUENCE [LARGE SCALE GENOMIC DNA]</scope>
    <source>
        <strain evidence="2 3">CAIM 594</strain>
    </source>
</reference>
<proteinExistence type="predicted"/>
<dbReference type="OrthoDB" id="5907655at2"/>
<organism evidence="2 3">
    <name type="scientific">Vibrio pectenicida</name>
    <dbReference type="NCBI Taxonomy" id="62763"/>
    <lineage>
        <taxon>Bacteria</taxon>
        <taxon>Pseudomonadati</taxon>
        <taxon>Pseudomonadota</taxon>
        <taxon>Gammaproteobacteria</taxon>
        <taxon>Vibrionales</taxon>
        <taxon>Vibrionaceae</taxon>
        <taxon>Vibrio</taxon>
    </lineage>
</organism>
<feature type="transmembrane region" description="Helical" evidence="1">
    <location>
        <begin position="240"/>
        <end position="265"/>
    </location>
</feature>
<evidence type="ECO:0000313" key="2">
    <source>
        <dbReference type="EMBL" id="RSD30218.1"/>
    </source>
</evidence>
<protein>
    <submittedName>
        <fullName evidence="2">Uncharacterized protein</fullName>
    </submittedName>
</protein>
<dbReference type="EMBL" id="RSFA01000077">
    <property type="protein sequence ID" value="RSD30218.1"/>
    <property type="molecule type" value="Genomic_DNA"/>
</dbReference>
<keyword evidence="1" id="KW-0472">Membrane</keyword>
<feature type="transmembrane region" description="Helical" evidence="1">
    <location>
        <begin position="20"/>
        <end position="38"/>
    </location>
</feature>
<dbReference type="RefSeq" id="WP_125322551.1">
    <property type="nucleotide sequence ID" value="NZ_AP024889.1"/>
</dbReference>
<evidence type="ECO:0000256" key="1">
    <source>
        <dbReference type="SAM" id="Phobius"/>
    </source>
</evidence>
<dbReference type="AlphaFoldDB" id="A0A3R9EBF0"/>
<accession>A0A3R9EBF0</accession>
<evidence type="ECO:0000313" key="3">
    <source>
        <dbReference type="Proteomes" id="UP000269041"/>
    </source>
</evidence>
<feature type="transmembrane region" description="Helical" evidence="1">
    <location>
        <begin position="114"/>
        <end position="133"/>
    </location>
</feature>
<keyword evidence="1" id="KW-1133">Transmembrane helix</keyword>
<keyword evidence="3" id="KW-1185">Reference proteome</keyword>
<gene>
    <name evidence="2" type="ORF">EJA03_15025</name>
</gene>